<dbReference type="Gene3D" id="1.25.40.180">
    <property type="match status" value="1"/>
</dbReference>
<evidence type="ECO:0000256" key="3">
    <source>
        <dbReference type="ARBA" id="ARBA00023242"/>
    </source>
</evidence>
<feature type="compositionally biased region" description="Basic and acidic residues" evidence="4">
    <location>
        <begin position="66"/>
        <end position="82"/>
    </location>
</feature>
<keyword evidence="3" id="KW-0539">Nucleus</keyword>
<protein>
    <recommendedName>
        <fullName evidence="5">MI domain-containing protein</fullName>
    </recommendedName>
</protein>
<dbReference type="GO" id="GO:0003723">
    <property type="term" value="F:RNA binding"/>
    <property type="evidence" value="ECO:0007669"/>
    <property type="project" value="InterPro"/>
</dbReference>
<dbReference type="Proteomes" id="UP000015104">
    <property type="component" value="Unassembled WGS sequence"/>
</dbReference>
<feature type="region of interest" description="Disordered" evidence="4">
    <location>
        <begin position="66"/>
        <end position="169"/>
    </location>
</feature>
<feature type="compositionally biased region" description="Basic and acidic residues" evidence="4">
    <location>
        <begin position="130"/>
        <end position="158"/>
    </location>
</feature>
<feature type="compositionally biased region" description="Low complexity" evidence="4">
    <location>
        <begin position="7"/>
        <end position="21"/>
    </location>
</feature>
<evidence type="ECO:0000256" key="4">
    <source>
        <dbReference type="SAM" id="MobiDB-lite"/>
    </source>
</evidence>
<dbReference type="PANTHER" id="PTHR18034">
    <property type="entry name" value="CELL CYCLE CONTROL PROTEIN CWF22-RELATED"/>
    <property type="match status" value="1"/>
</dbReference>
<dbReference type="KEGG" id="tut:107371830"/>
<accession>T1JXE6</accession>
<sequence length="651" mass="74542">MKRSPGASLSAPSNSRLSSLRDGIETDNEIIRRLENKLGFKKRKNASARCFEDFGLGDVWSIIEKVEPKPEVKRQKAEPKTEVKRKKEWISEDDSDNQMTDDDGLDSADEIDDSNNSDGDDDISDEEQSTELKEDIYGRLRDREGNIIKAESKEKNDQESEPSVEDEIDEKAMKRIRGLLNRLSASNLQTISSSVEDVLKDYSLFQVTQCLCKCINDQLLQDSFLSPQRLIGEYAMLISVLNTNIGDEIGGHVVHQFVKKFDSVMTKLTDSKEDEESKLMDNLVSFISYLHACGMIDSNLIFDIIDKLVNRFNRKCIQVILLQLRMIGFVLRRSDPSRLKKMIENIQSQAVKYETTDKRISFMLEALSAIKNNNIIKLNSLNEDSPICSVDINSLRATIKNGLRTKTKVSYIPGKFEEVIQNNRWWINGGLTLKESKTETKEPSSEEIKISEPKTVESDIGEKLCAKLRLVTPLRKAILKSLITCEDYIECTQRLIKVGGKNFIEVMNVCLLVALKEKKFNPFYIYLFKQLSSGDRKYKMALIYSLKDRLNEPERLSKIEKSNMCKYIVELLKLDVIPITVLKNFQFNDLSEESVDLLKSILIPVFTSDEPIITKILSKLKPKDPFTVALKLFISCFMDPQYKEKMLFLKK</sequence>
<evidence type="ECO:0000256" key="2">
    <source>
        <dbReference type="ARBA" id="ARBA00006856"/>
    </source>
</evidence>
<reference evidence="6" key="2">
    <citation type="submission" date="2015-06" db="UniProtKB">
        <authorList>
            <consortium name="EnsemblMetazoa"/>
        </authorList>
    </citation>
    <scope>IDENTIFICATION</scope>
</reference>
<dbReference type="SUPFAM" id="SSF48371">
    <property type="entry name" value="ARM repeat"/>
    <property type="match status" value="1"/>
</dbReference>
<dbReference type="STRING" id="32264.T1JXE6"/>
<dbReference type="EMBL" id="CAEY01000828">
    <property type="status" value="NOT_ANNOTATED_CDS"/>
    <property type="molecule type" value="Genomic_DNA"/>
</dbReference>
<evidence type="ECO:0000313" key="6">
    <source>
        <dbReference type="EnsemblMetazoa" id="tetur02g11660.1"/>
    </source>
</evidence>
<evidence type="ECO:0000256" key="1">
    <source>
        <dbReference type="ARBA" id="ARBA00004604"/>
    </source>
</evidence>
<keyword evidence="7" id="KW-1185">Reference proteome</keyword>
<gene>
    <name evidence="6" type="primary">107371830</name>
</gene>
<name>T1JXE6_TETUR</name>
<feature type="compositionally biased region" description="Acidic residues" evidence="4">
    <location>
        <begin position="91"/>
        <end position="129"/>
    </location>
</feature>
<dbReference type="eggNOG" id="KOG2141">
    <property type="taxonomic scope" value="Eukaryota"/>
</dbReference>
<dbReference type="OrthoDB" id="10260961at2759"/>
<dbReference type="InterPro" id="IPR050781">
    <property type="entry name" value="CWC22_splicing_factor"/>
</dbReference>
<feature type="region of interest" description="Disordered" evidence="4">
    <location>
        <begin position="1"/>
        <end position="26"/>
    </location>
</feature>
<dbReference type="InterPro" id="IPR016024">
    <property type="entry name" value="ARM-type_fold"/>
</dbReference>
<evidence type="ECO:0000313" key="7">
    <source>
        <dbReference type="Proteomes" id="UP000015104"/>
    </source>
</evidence>
<organism evidence="6 7">
    <name type="scientific">Tetranychus urticae</name>
    <name type="common">Two-spotted spider mite</name>
    <dbReference type="NCBI Taxonomy" id="32264"/>
    <lineage>
        <taxon>Eukaryota</taxon>
        <taxon>Metazoa</taxon>
        <taxon>Ecdysozoa</taxon>
        <taxon>Arthropoda</taxon>
        <taxon>Chelicerata</taxon>
        <taxon>Arachnida</taxon>
        <taxon>Acari</taxon>
        <taxon>Acariformes</taxon>
        <taxon>Trombidiformes</taxon>
        <taxon>Prostigmata</taxon>
        <taxon>Eleutherengona</taxon>
        <taxon>Raphignathae</taxon>
        <taxon>Tetranychoidea</taxon>
        <taxon>Tetranychidae</taxon>
        <taxon>Tetranychus</taxon>
    </lineage>
</organism>
<dbReference type="AlphaFoldDB" id="T1JXE6"/>
<reference evidence="7" key="1">
    <citation type="submission" date="2011-08" db="EMBL/GenBank/DDBJ databases">
        <authorList>
            <person name="Rombauts S."/>
        </authorList>
    </citation>
    <scope>NUCLEOTIDE SEQUENCE</scope>
    <source>
        <strain evidence="7">London</strain>
    </source>
</reference>
<comment type="subcellular location">
    <subcellularLocation>
        <location evidence="1">Nucleus</location>
        <location evidence="1">Nucleolus</location>
    </subcellularLocation>
</comment>
<dbReference type="Pfam" id="PF02854">
    <property type="entry name" value="MIF4G"/>
    <property type="match status" value="1"/>
</dbReference>
<dbReference type="PANTHER" id="PTHR18034:SF4">
    <property type="entry name" value="NUCLEOLAR MIF4G DOMAIN-CONTAINING PROTEIN 1"/>
    <property type="match status" value="1"/>
</dbReference>
<dbReference type="SMART" id="SM00543">
    <property type="entry name" value="MIF4G"/>
    <property type="match status" value="1"/>
</dbReference>
<dbReference type="HOGENOM" id="CLU_492893_0_0_1"/>
<dbReference type="GO" id="GO:0005730">
    <property type="term" value="C:nucleolus"/>
    <property type="evidence" value="ECO:0007669"/>
    <property type="project" value="UniProtKB-SubCell"/>
</dbReference>
<dbReference type="InterPro" id="IPR003891">
    <property type="entry name" value="Initiation_fac_eIF4g_MI"/>
</dbReference>
<comment type="similarity">
    <text evidence="2">Belongs to the CWC22 family.</text>
</comment>
<dbReference type="PROSITE" id="PS51366">
    <property type="entry name" value="MI"/>
    <property type="match status" value="1"/>
</dbReference>
<dbReference type="InterPro" id="IPR003890">
    <property type="entry name" value="MIF4G-like_typ-3"/>
</dbReference>
<evidence type="ECO:0000259" key="5">
    <source>
        <dbReference type="PROSITE" id="PS51366"/>
    </source>
</evidence>
<dbReference type="EnsemblMetazoa" id="tetur02g11660.1">
    <property type="protein sequence ID" value="tetur02g11660.1"/>
    <property type="gene ID" value="tetur02g11660"/>
</dbReference>
<dbReference type="OMA" id="FMVDILN"/>
<dbReference type="GO" id="GO:0042274">
    <property type="term" value="P:ribosomal small subunit biogenesis"/>
    <property type="evidence" value="ECO:0007669"/>
    <property type="project" value="TreeGrafter"/>
</dbReference>
<feature type="domain" description="MI" evidence="5">
    <location>
        <begin position="473"/>
        <end position="587"/>
    </location>
</feature>
<feature type="compositionally biased region" description="Acidic residues" evidence="4">
    <location>
        <begin position="159"/>
        <end position="169"/>
    </location>
</feature>
<proteinExistence type="inferred from homology"/>